<evidence type="ECO:0000313" key="10">
    <source>
        <dbReference type="Proteomes" id="UP000198584"/>
    </source>
</evidence>
<evidence type="ECO:0000256" key="5">
    <source>
        <dbReference type="PIRSR" id="PIRSR036492-1"/>
    </source>
</evidence>
<reference evidence="9 10" key="1">
    <citation type="submission" date="2016-10" db="EMBL/GenBank/DDBJ databases">
        <authorList>
            <person name="de Groot N.N."/>
        </authorList>
    </citation>
    <scope>NUCLEOTIDE SEQUENCE [LARGE SCALE GENOMIC DNA]</scope>
    <source>
        <strain evidence="9 10">CCM7597</strain>
    </source>
</reference>
<evidence type="ECO:0000256" key="6">
    <source>
        <dbReference type="PROSITE-ProRule" id="PRU10007"/>
    </source>
</evidence>
<dbReference type="InterPro" id="IPR016162">
    <property type="entry name" value="Ald_DH_N"/>
</dbReference>
<keyword evidence="3" id="KW-0520">NAD</keyword>
<dbReference type="Pfam" id="PF00171">
    <property type="entry name" value="Aldedh"/>
    <property type="match status" value="1"/>
</dbReference>
<evidence type="ECO:0000256" key="1">
    <source>
        <dbReference type="ARBA" id="ARBA00009986"/>
    </source>
</evidence>
<evidence type="ECO:0000256" key="4">
    <source>
        <dbReference type="PIRNR" id="PIRNR036492"/>
    </source>
</evidence>
<dbReference type="PROSITE" id="PS00687">
    <property type="entry name" value="ALDEHYDE_DEHYDR_GLU"/>
    <property type="match status" value="1"/>
</dbReference>
<dbReference type="PIRSF" id="PIRSF036492">
    <property type="entry name" value="ALDH"/>
    <property type="match status" value="1"/>
</dbReference>
<dbReference type="SUPFAM" id="SSF53720">
    <property type="entry name" value="ALDH-like"/>
    <property type="match status" value="1"/>
</dbReference>
<dbReference type="FunFam" id="3.40.605.10:FF:000004">
    <property type="entry name" value="Aldehyde dehydrogenase"/>
    <property type="match status" value="1"/>
</dbReference>
<protein>
    <recommendedName>
        <fullName evidence="4">Aldehyde dehydrogenase</fullName>
    </recommendedName>
</protein>
<evidence type="ECO:0000256" key="2">
    <source>
        <dbReference type="ARBA" id="ARBA00023002"/>
    </source>
</evidence>
<dbReference type="PROSITE" id="PS00070">
    <property type="entry name" value="ALDEHYDE_DEHYDR_CYS"/>
    <property type="match status" value="1"/>
</dbReference>
<feature type="active site" evidence="5">
    <location>
        <position position="244"/>
    </location>
</feature>
<dbReference type="InterPro" id="IPR016163">
    <property type="entry name" value="Ald_DH_C"/>
</dbReference>
<dbReference type="GO" id="GO:0005737">
    <property type="term" value="C:cytoplasm"/>
    <property type="evidence" value="ECO:0007669"/>
    <property type="project" value="TreeGrafter"/>
</dbReference>
<dbReference type="InterPro" id="IPR015590">
    <property type="entry name" value="Aldehyde_DH_dom"/>
</dbReference>
<dbReference type="Proteomes" id="UP000198584">
    <property type="component" value="Unassembled WGS sequence"/>
</dbReference>
<dbReference type="Gene3D" id="3.40.605.10">
    <property type="entry name" value="Aldehyde Dehydrogenase, Chain A, domain 1"/>
    <property type="match status" value="1"/>
</dbReference>
<proteinExistence type="inferred from homology"/>
<evidence type="ECO:0000256" key="3">
    <source>
        <dbReference type="ARBA" id="ARBA00023027"/>
    </source>
</evidence>
<dbReference type="InterPro" id="IPR012394">
    <property type="entry name" value="Aldehyde_DH_NAD(P)"/>
</dbReference>
<dbReference type="RefSeq" id="WP_093044517.1">
    <property type="nucleotide sequence ID" value="NZ_FNQR01000006.1"/>
</dbReference>
<dbReference type="InterPro" id="IPR016160">
    <property type="entry name" value="Ald_DH_CS_CYS"/>
</dbReference>
<dbReference type="EMBL" id="FNQR01000006">
    <property type="protein sequence ID" value="SEA58491.1"/>
    <property type="molecule type" value="Genomic_DNA"/>
</dbReference>
<evidence type="ECO:0000313" key="9">
    <source>
        <dbReference type="EMBL" id="SEA58491.1"/>
    </source>
</evidence>
<sequence length="456" mass="51310">MSIIQKAVADQREFFRQGHTKPYEFRMNQLKKLKKMLKKWEPAILEAVHTDLNKSEYEAFATEVGFLYSELDDHIKHLEEWMEPIYVKTPITHKGSKNYIIKEPYGNVLVIAPWNYPINLALAPIIGAIAAGNTVILKPSELTPNVSALLEEIIAETFEPGLLTVLEGGKETSQELLDQRFDYIFFTGSIPVGKIVMEKASRHLTPVTLELGGKSPAIVHKDAKLDLAAKRIVWGKFTNAGQTCIAPDYLFVHEDVKDKLLVKIKKHIQSMYGKDPFENTDFTSIVSSSHFDRLTGFLDNGEIVTGGRSKRERLRIEPTVMDDIGWDDPVMGEEIFGPILPVLTYENLSDAVETLQDQEKPLALYYFGKNEKDQKYVTETLSFGGGCINDTLYHIANPHLPFGGVGSSGMGAYHGKASFNTFTHQKSITRQTTKFDYSFRYPGSKAGLKIIKKLLK</sequence>
<dbReference type="FunFam" id="3.40.309.10:FF:000003">
    <property type="entry name" value="Aldehyde dehydrogenase"/>
    <property type="match status" value="1"/>
</dbReference>
<comment type="similarity">
    <text evidence="1 4 7">Belongs to the aldehyde dehydrogenase family.</text>
</comment>
<evidence type="ECO:0000259" key="8">
    <source>
        <dbReference type="Pfam" id="PF00171"/>
    </source>
</evidence>
<dbReference type="PANTHER" id="PTHR43570">
    <property type="entry name" value="ALDEHYDE DEHYDROGENASE"/>
    <property type="match status" value="1"/>
</dbReference>
<feature type="domain" description="Aldehyde dehydrogenase" evidence="8">
    <location>
        <begin position="4"/>
        <end position="428"/>
    </location>
</feature>
<dbReference type="GO" id="GO:0004029">
    <property type="term" value="F:aldehyde dehydrogenase (NAD+) activity"/>
    <property type="evidence" value="ECO:0007669"/>
    <property type="project" value="TreeGrafter"/>
</dbReference>
<dbReference type="OrthoDB" id="9762913at2"/>
<feature type="active site" evidence="5 6">
    <location>
        <position position="210"/>
    </location>
</feature>
<accession>A0A1H4CDK0</accession>
<evidence type="ECO:0000256" key="7">
    <source>
        <dbReference type="RuleBase" id="RU003345"/>
    </source>
</evidence>
<keyword evidence="10" id="KW-1185">Reference proteome</keyword>
<name>A0A1H4CDK0_9BACI</name>
<dbReference type="GO" id="GO:0006081">
    <property type="term" value="P:aldehyde metabolic process"/>
    <property type="evidence" value="ECO:0007669"/>
    <property type="project" value="InterPro"/>
</dbReference>
<dbReference type="InterPro" id="IPR029510">
    <property type="entry name" value="Ald_DH_CS_GLU"/>
</dbReference>
<dbReference type="AlphaFoldDB" id="A0A1H4CDK0"/>
<dbReference type="STRING" id="571932.SAMN05421743_10619"/>
<dbReference type="Gene3D" id="3.40.309.10">
    <property type="entry name" value="Aldehyde Dehydrogenase, Chain A, domain 2"/>
    <property type="match status" value="1"/>
</dbReference>
<dbReference type="CDD" id="cd07136">
    <property type="entry name" value="ALDH_YwdH-P39616"/>
    <property type="match status" value="1"/>
</dbReference>
<keyword evidence="2 4" id="KW-0560">Oxidoreductase</keyword>
<dbReference type="PANTHER" id="PTHR43570:SF16">
    <property type="entry name" value="ALDEHYDE DEHYDROGENASE TYPE III, ISOFORM Q"/>
    <property type="match status" value="1"/>
</dbReference>
<dbReference type="InterPro" id="IPR016161">
    <property type="entry name" value="Ald_DH/histidinol_DH"/>
</dbReference>
<organism evidence="9 10">
    <name type="scientific">Thalassobacillus cyri</name>
    <dbReference type="NCBI Taxonomy" id="571932"/>
    <lineage>
        <taxon>Bacteria</taxon>
        <taxon>Bacillati</taxon>
        <taxon>Bacillota</taxon>
        <taxon>Bacilli</taxon>
        <taxon>Bacillales</taxon>
        <taxon>Bacillaceae</taxon>
        <taxon>Thalassobacillus</taxon>
    </lineage>
</organism>
<gene>
    <name evidence="9" type="ORF">SAMN05421743_10619</name>
</gene>